<proteinExistence type="predicted"/>
<keyword evidence="4 7" id="KW-0472">Membrane</keyword>
<evidence type="ECO:0000313" key="11">
    <source>
        <dbReference type="Proteomes" id="UP000317371"/>
    </source>
</evidence>
<feature type="transmembrane region" description="Helical" evidence="7">
    <location>
        <begin position="488"/>
        <end position="512"/>
    </location>
</feature>
<feature type="transmembrane region" description="Helical" evidence="7">
    <location>
        <begin position="89"/>
        <end position="107"/>
    </location>
</feature>
<dbReference type="GO" id="GO:0003954">
    <property type="term" value="F:NADH dehydrogenase activity"/>
    <property type="evidence" value="ECO:0007669"/>
    <property type="project" value="TreeGrafter"/>
</dbReference>
<feature type="transmembrane region" description="Helical" evidence="7">
    <location>
        <begin position="532"/>
        <end position="553"/>
    </location>
</feature>
<feature type="transmembrane region" description="Helical" evidence="7">
    <location>
        <begin position="284"/>
        <end position="305"/>
    </location>
</feature>
<evidence type="ECO:0000313" key="10">
    <source>
        <dbReference type="EMBL" id="TQE93832.1"/>
    </source>
</evidence>
<feature type="transmembrane region" description="Helical" evidence="7">
    <location>
        <begin position="586"/>
        <end position="607"/>
    </location>
</feature>
<feature type="transmembrane region" description="Helical" evidence="7">
    <location>
        <begin position="242"/>
        <end position="263"/>
    </location>
</feature>
<evidence type="ECO:0000256" key="2">
    <source>
        <dbReference type="ARBA" id="ARBA00022692"/>
    </source>
</evidence>
<reference evidence="10 11" key="1">
    <citation type="submission" date="2019-06" db="EMBL/GenBank/DDBJ databases">
        <title>Genome sequence of Litorilinea aerophila BAA-2444.</title>
        <authorList>
            <person name="Maclea K.S."/>
            <person name="Maurais E.G."/>
            <person name="Iannazzi L.C."/>
        </authorList>
    </citation>
    <scope>NUCLEOTIDE SEQUENCE [LARGE SCALE GENOMIC DNA]</scope>
    <source>
        <strain evidence="10 11">ATCC BAA-2444</strain>
    </source>
</reference>
<comment type="caution">
    <text evidence="10">The sequence shown here is derived from an EMBL/GenBank/DDBJ whole genome shotgun (WGS) entry which is preliminary data.</text>
</comment>
<sequence length="743" mass="81743">MEGFLNLAWFVPIPPFLAFVAIILFLNRNKEVSALTAIGGVALSFLLSWPIAFAAFTTDHFGAHPVEGQLFSIPTGASRLWVGYQVDPANALMLFMSSFLLLMIFIYSRGYMTFPGHLNPAMYPVSYEQGKDPRYSRFMAYISLFATGMLGLVVSNSLLTFFIFWEIMGLCSYLLIGFWYEKPSAQAASLKAFVTTRVGDVIMLIGMMFLYVHSEPSSLLFADILNPENLHHLAEMTVTVPLVNVTVPWVALIAFLIFFGTVGKSAQFPLHVWLPDAMEGPTPVSAMIHAATMVSAGVFLLVRMFPLYYVAGEAAPGVLNFVAFIGAFTALFASTIAVAQWDIKRVLAYSTISQLGYMVAAIGIGAYVAALFHLITHAFFKALLFLGSGSVIHGVEHGHHHVHEHGGHGHGEEHGHEVHPIQRPDGVLDPQDPQDMRNMGGLLNRMPRTAWTFIIGGLALSGFPLVTAGFWSKDEILASAWYGQHYGVFWTLAIAAFLTAFYTARQIGLTFLGEPRTEMASHAPESVPSMTWPLILISPFAIGLGWFGIPASFPGLGALVPNWLEHFLEPFIEYMEVHVPHPGFDIVPLGVSLLVALGGLAVGFAVYGRGLGAEQIDPLRKLLGPIWVLFHRKYYVDEFYQYTVIAFARGLSRFLYWVDDVWVIDPIVDAIGRLAVRFAQVCAAVDRFVVDGIVNGAGWLTDWSGRALRNVQDGHVQAYLLLAAATVTIWLLLKALPVILTLV</sequence>
<dbReference type="Pfam" id="PF00361">
    <property type="entry name" value="Proton_antipo_M"/>
    <property type="match status" value="2"/>
</dbReference>
<evidence type="ECO:0000259" key="8">
    <source>
        <dbReference type="Pfam" id="PF00361"/>
    </source>
</evidence>
<dbReference type="Proteomes" id="UP000317371">
    <property type="component" value="Unassembled WGS sequence"/>
</dbReference>
<dbReference type="GO" id="GO:0015990">
    <property type="term" value="P:electron transport coupled proton transport"/>
    <property type="evidence" value="ECO:0007669"/>
    <property type="project" value="TreeGrafter"/>
</dbReference>
<feature type="domain" description="NADH:quinone oxidoreductase/Mrp antiporter transmembrane" evidence="8">
    <location>
        <begin position="432"/>
        <end position="499"/>
    </location>
</feature>
<dbReference type="GO" id="GO:0012505">
    <property type="term" value="C:endomembrane system"/>
    <property type="evidence" value="ECO:0007669"/>
    <property type="project" value="UniProtKB-SubCell"/>
</dbReference>
<feature type="region of interest" description="Disordered" evidence="6">
    <location>
        <begin position="402"/>
        <end position="430"/>
    </location>
</feature>
<dbReference type="OrthoDB" id="9807568at2"/>
<dbReference type="PRINTS" id="PR01435">
    <property type="entry name" value="NPOXDRDTASE5"/>
</dbReference>
<accession>A0A540VAR9</accession>
<feature type="transmembrane region" description="Helical" evidence="7">
    <location>
        <begin position="449"/>
        <end position="468"/>
    </location>
</feature>
<evidence type="ECO:0000259" key="9">
    <source>
        <dbReference type="Pfam" id="PF00662"/>
    </source>
</evidence>
<evidence type="ECO:0000256" key="4">
    <source>
        <dbReference type="ARBA" id="ARBA00023136"/>
    </source>
</evidence>
<protein>
    <submittedName>
        <fullName evidence="10">NADH-quinone oxidoreductase subunit L</fullName>
    </submittedName>
</protein>
<evidence type="ECO:0000256" key="5">
    <source>
        <dbReference type="RuleBase" id="RU000320"/>
    </source>
</evidence>
<feature type="transmembrane region" description="Helical" evidence="7">
    <location>
        <begin position="138"/>
        <end position="155"/>
    </location>
</feature>
<keyword evidence="3 7" id="KW-1133">Transmembrane helix</keyword>
<evidence type="ECO:0000256" key="6">
    <source>
        <dbReference type="SAM" id="MobiDB-lite"/>
    </source>
</evidence>
<dbReference type="PANTHER" id="PTHR42829:SF2">
    <property type="entry name" value="NADH-UBIQUINONE OXIDOREDUCTASE CHAIN 5"/>
    <property type="match status" value="1"/>
</dbReference>
<dbReference type="EMBL" id="VIGC01000032">
    <property type="protein sequence ID" value="TQE93832.1"/>
    <property type="molecule type" value="Genomic_DNA"/>
</dbReference>
<dbReference type="GO" id="GO:0042773">
    <property type="term" value="P:ATP synthesis coupled electron transport"/>
    <property type="evidence" value="ECO:0007669"/>
    <property type="project" value="InterPro"/>
</dbReference>
<feature type="transmembrane region" description="Helical" evidence="7">
    <location>
        <begin position="34"/>
        <end position="56"/>
    </location>
</feature>
<keyword evidence="11" id="KW-1185">Reference proteome</keyword>
<dbReference type="Pfam" id="PF00662">
    <property type="entry name" value="Proton_antipo_N"/>
    <property type="match status" value="1"/>
</dbReference>
<dbReference type="InterPro" id="IPR001750">
    <property type="entry name" value="ND/Mrp_TM"/>
</dbReference>
<feature type="compositionally biased region" description="Basic and acidic residues" evidence="6">
    <location>
        <begin position="404"/>
        <end position="422"/>
    </location>
</feature>
<dbReference type="GO" id="GO:0016020">
    <property type="term" value="C:membrane"/>
    <property type="evidence" value="ECO:0007669"/>
    <property type="project" value="UniProtKB-SubCell"/>
</dbReference>
<dbReference type="GO" id="GO:0008137">
    <property type="term" value="F:NADH dehydrogenase (ubiquinone) activity"/>
    <property type="evidence" value="ECO:0007669"/>
    <property type="project" value="InterPro"/>
</dbReference>
<dbReference type="PANTHER" id="PTHR42829">
    <property type="entry name" value="NADH-UBIQUINONE OXIDOREDUCTASE CHAIN 5"/>
    <property type="match status" value="1"/>
</dbReference>
<feature type="transmembrane region" description="Helical" evidence="7">
    <location>
        <begin position="161"/>
        <end position="180"/>
    </location>
</feature>
<feature type="domain" description="NADH-Ubiquinone oxidoreductase (complex I) chain 5 N-terminal" evidence="9">
    <location>
        <begin position="74"/>
        <end position="138"/>
    </location>
</feature>
<evidence type="ECO:0000256" key="7">
    <source>
        <dbReference type="SAM" id="Phobius"/>
    </source>
</evidence>
<feature type="transmembrane region" description="Helical" evidence="7">
    <location>
        <begin position="346"/>
        <end position="368"/>
    </location>
</feature>
<feature type="domain" description="NADH:quinone oxidoreductase/Mrp antiporter transmembrane" evidence="8">
    <location>
        <begin position="155"/>
        <end position="397"/>
    </location>
</feature>
<feature type="transmembrane region" description="Helical" evidence="7">
    <location>
        <begin position="6"/>
        <end position="27"/>
    </location>
</feature>
<comment type="subcellular location">
    <subcellularLocation>
        <location evidence="1">Endomembrane system</location>
        <topology evidence="1">Multi-pass membrane protein</topology>
    </subcellularLocation>
    <subcellularLocation>
        <location evidence="5">Membrane</location>
        <topology evidence="5">Multi-pass membrane protein</topology>
    </subcellularLocation>
</comment>
<dbReference type="AlphaFoldDB" id="A0A540VAR9"/>
<dbReference type="InterPro" id="IPR001516">
    <property type="entry name" value="Proton_antipo_N"/>
</dbReference>
<name>A0A540VAR9_9CHLR</name>
<gene>
    <name evidence="10" type="ORF">FKZ61_19600</name>
</gene>
<organism evidence="10 11">
    <name type="scientific">Litorilinea aerophila</name>
    <dbReference type="NCBI Taxonomy" id="1204385"/>
    <lineage>
        <taxon>Bacteria</taxon>
        <taxon>Bacillati</taxon>
        <taxon>Chloroflexota</taxon>
        <taxon>Caldilineae</taxon>
        <taxon>Caldilineales</taxon>
        <taxon>Caldilineaceae</taxon>
        <taxon>Litorilinea</taxon>
    </lineage>
</organism>
<dbReference type="InterPro" id="IPR003945">
    <property type="entry name" value="NU5C-like"/>
</dbReference>
<dbReference type="InParanoid" id="A0A540VAR9"/>
<feature type="transmembrane region" description="Helical" evidence="7">
    <location>
        <begin position="718"/>
        <end position="740"/>
    </location>
</feature>
<evidence type="ECO:0000256" key="1">
    <source>
        <dbReference type="ARBA" id="ARBA00004127"/>
    </source>
</evidence>
<dbReference type="Gene3D" id="1.20.5.2700">
    <property type="match status" value="2"/>
</dbReference>
<keyword evidence="2 5" id="KW-0812">Transmembrane</keyword>
<feature type="transmembrane region" description="Helical" evidence="7">
    <location>
        <begin position="317"/>
        <end position="339"/>
    </location>
</feature>
<dbReference type="RefSeq" id="WP_141611861.1">
    <property type="nucleotide sequence ID" value="NZ_VIGC02000032.1"/>
</dbReference>
<dbReference type="PRINTS" id="PR01434">
    <property type="entry name" value="NADHDHGNASE5"/>
</dbReference>
<evidence type="ECO:0000256" key="3">
    <source>
        <dbReference type="ARBA" id="ARBA00022989"/>
    </source>
</evidence>